<feature type="transmembrane region" description="Helical" evidence="5">
    <location>
        <begin position="220"/>
        <end position="237"/>
    </location>
</feature>
<proteinExistence type="predicted"/>
<evidence type="ECO:0000256" key="2">
    <source>
        <dbReference type="ARBA" id="ARBA00022692"/>
    </source>
</evidence>
<keyword evidence="3 5" id="KW-1133">Transmembrane helix</keyword>
<keyword evidence="8" id="KW-1185">Reference proteome</keyword>
<feature type="transmembrane region" description="Helical" evidence="5">
    <location>
        <begin position="129"/>
        <end position="147"/>
    </location>
</feature>
<dbReference type="Proteomes" id="UP001153050">
    <property type="component" value="Unassembled WGS sequence"/>
</dbReference>
<evidence type="ECO:0000313" key="7">
    <source>
        <dbReference type="EMBL" id="CAH2406462.1"/>
    </source>
</evidence>
<comment type="caution">
    <text evidence="7">The sequence shown here is derived from an EMBL/GenBank/DDBJ whole genome shotgun (WGS) entry which is preliminary data.</text>
</comment>
<accession>A0ABN8K874</accession>
<feature type="transmembrane region" description="Helical" evidence="5">
    <location>
        <begin position="401"/>
        <end position="420"/>
    </location>
</feature>
<comment type="subcellular location">
    <subcellularLocation>
        <location evidence="1">Membrane</location>
        <topology evidence="1">Multi-pass membrane protein</topology>
    </subcellularLocation>
</comment>
<evidence type="ECO:0000256" key="1">
    <source>
        <dbReference type="ARBA" id="ARBA00004141"/>
    </source>
</evidence>
<feature type="transmembrane region" description="Helical" evidence="5">
    <location>
        <begin position="243"/>
        <end position="258"/>
    </location>
</feature>
<name>A0ABN8K874_9HYPH</name>
<dbReference type="Pfam" id="PF04932">
    <property type="entry name" value="Wzy_C"/>
    <property type="match status" value="1"/>
</dbReference>
<feature type="transmembrane region" description="Helical" evidence="5">
    <location>
        <begin position="100"/>
        <end position="123"/>
    </location>
</feature>
<feature type="transmembrane region" description="Helical" evidence="5">
    <location>
        <begin position="196"/>
        <end position="213"/>
    </location>
</feature>
<dbReference type="InterPro" id="IPR007016">
    <property type="entry name" value="O-antigen_ligase-rel_domated"/>
</dbReference>
<reference evidence="7 8" key="1">
    <citation type="submission" date="2022-03" db="EMBL/GenBank/DDBJ databases">
        <authorList>
            <person name="Brunel B."/>
        </authorList>
    </citation>
    <scope>NUCLEOTIDE SEQUENCE [LARGE SCALE GENOMIC DNA]</scope>
    <source>
        <strain evidence="7">STM5069sample</strain>
    </source>
</reference>
<sequence length="441" mass="48574">MHVGERSGQRRGISETRLLGRASGYANGRQRRFSLMSALVSPASGFALAVLGYYAFGGLVSRFFPDGNFGSIFSRAIITSIVVVSFFFSGSGKGQRYLFLYPFIIFVLLYSLRLVENVVILGIEIKPGNGIVFGFFLVSGVLSALLLSRTFREMSDEHFSVAMSLLCVIFLIGLFLNRQQLTIIGGSRLSLEKINPIAMGHTAFGFIIYYLLSFKRSRRLTIEAMIFVPILLSVAVWARSRGAYLAGGGSLVLYALLLEGRRRLVTLLGAAVVIAALLALFGTEYVDVVSQRLSAIDAETDSSTQTRSLLFAGAWQQFADDWAFGRFAVEMRSNFYPHNIYLESLMALGVLGSIPFAVHLLLAIRATVGVIRSRRFPLVAVFAAVLFIREAIASAGSGSLWGNSAFWVASVMVITFWYGSKWERRSFMPRPKGALEFLSPQ</sequence>
<keyword evidence="4 5" id="KW-0472">Membrane</keyword>
<organism evidence="7 8">
    <name type="scientific">Mesorhizobium escarrei</name>
    <dbReference type="NCBI Taxonomy" id="666018"/>
    <lineage>
        <taxon>Bacteria</taxon>
        <taxon>Pseudomonadati</taxon>
        <taxon>Pseudomonadota</taxon>
        <taxon>Alphaproteobacteria</taxon>
        <taxon>Hyphomicrobiales</taxon>
        <taxon>Phyllobacteriaceae</taxon>
        <taxon>Mesorhizobium</taxon>
    </lineage>
</organism>
<protein>
    <recommendedName>
        <fullName evidence="6">O-antigen ligase-related domain-containing protein</fullName>
    </recommendedName>
</protein>
<evidence type="ECO:0000256" key="5">
    <source>
        <dbReference type="SAM" id="Phobius"/>
    </source>
</evidence>
<dbReference type="EMBL" id="CAKXZT010000149">
    <property type="protein sequence ID" value="CAH2406462.1"/>
    <property type="molecule type" value="Genomic_DNA"/>
</dbReference>
<feature type="transmembrane region" description="Helical" evidence="5">
    <location>
        <begin position="376"/>
        <end position="395"/>
    </location>
</feature>
<evidence type="ECO:0000256" key="4">
    <source>
        <dbReference type="ARBA" id="ARBA00023136"/>
    </source>
</evidence>
<keyword evidence="2 5" id="KW-0812">Transmembrane</keyword>
<feature type="transmembrane region" description="Helical" evidence="5">
    <location>
        <begin position="340"/>
        <end position="364"/>
    </location>
</feature>
<feature type="transmembrane region" description="Helical" evidence="5">
    <location>
        <begin position="159"/>
        <end position="176"/>
    </location>
</feature>
<feature type="transmembrane region" description="Helical" evidence="5">
    <location>
        <begin position="68"/>
        <end position="88"/>
    </location>
</feature>
<evidence type="ECO:0000313" key="8">
    <source>
        <dbReference type="Proteomes" id="UP001153050"/>
    </source>
</evidence>
<evidence type="ECO:0000259" key="6">
    <source>
        <dbReference type="Pfam" id="PF04932"/>
    </source>
</evidence>
<feature type="transmembrane region" description="Helical" evidence="5">
    <location>
        <begin position="33"/>
        <end position="56"/>
    </location>
</feature>
<feature type="transmembrane region" description="Helical" evidence="5">
    <location>
        <begin position="265"/>
        <end position="283"/>
    </location>
</feature>
<feature type="domain" description="O-antigen ligase-related" evidence="6">
    <location>
        <begin position="230"/>
        <end position="356"/>
    </location>
</feature>
<gene>
    <name evidence="7" type="ORF">MES5069_520137</name>
</gene>
<evidence type="ECO:0000256" key="3">
    <source>
        <dbReference type="ARBA" id="ARBA00022989"/>
    </source>
</evidence>